<keyword evidence="7" id="KW-0998">Cell outer membrane</keyword>
<feature type="signal peptide" evidence="10">
    <location>
        <begin position="1"/>
        <end position="37"/>
    </location>
</feature>
<sequence>MSRGKNIGERVKAMVWAVCAIVLAAAMLFVCSTPAVAEDSTQGTTAGTGTESSTQTTQGQSGKTDASGSSTDAGTSSDSTGDSDSSQAANGNNGAVNSSSANDTNNAPAAAADGECAAVADWDTLVRCVTTDRPADGMVAINAAITAPADSGSTTLSGDVTLTAAASLDSVLTATSAGDPLFTVDGNHTLTIGKSANDASFSYKNSKRSLAGVKTNGTLTINNGTFDNINTLTNYGNGSVVNNNGGTVTINGGTFSNNSAVSGGVLYQNNGSTTAINGGTFTNNVAGSKGGVIHSNGTLTIAHGTFTGNVAKGVAFNEGGGAISQDQGSTTITGGDFTGNKTVGKANYGGGAILMTSGTMTITGGTFTGNKQTFEDADGNSIPCTNDALSPDTSPCLSRANGQFIHAGGGAIRITGGAAKSTLIIRGGVTFSQNYSRAYGWGTGGGAIYVEGKLFVYNDSRGVKPKFDHNWAGIYDTQYVKDANGKEQVPKGGAGGAIFLQDGGSEAYLMGGSFTNNSSGYLGGAIYTEERSTTYVAKAVAHNNTAGHFGGGLWLCPSGVGETSKGGNIALFDNEVDKSIDPNPENQNPADVNGVNGTKADGTEAGDDFAIMNPYHKLNSGVQQSSFVLMDTWFTDRTETAVTWYRDGIPVRDASGYDDHYQNAEHKWNATAGTNIAVTKSDGRYAGQNDAKIDNLVDHMKNLTLGWNSSTADFNDRGIALKAEVTGTAEEQAAKKSAAITAAAVEISGNKARLSGGGFGTNGNVKFSTPYTASWTKVDSKTDTKIGGATWTLTTTGTGATKEAALASSTLGGPFNTDFTPSMCAAGETGETAWENGTCWKQEAVEANGQWTVTNSMRIIDNQGGDSYLGVDNNPDAGGFDINNLHNGTYTLTETSAPTGYAPETNADGSAKTYTFTVNNAQAQWNNDSRDTTVDKEISNTRLKGVSWGKIDADSATALGGSAWTVTQINKDGSAIDGAQPHEVTDCVDSTDPNNPVNCEADNKNKPFADTDGTAGKFNIIVDKAKATYKLVEKTSPSGYWMPTESTWYRFFSVDANSDDKVQIYKSDGTTEVPNNDITNTLPNVAWSKVAKDNTDELLSGSKWTLYGPLDSNGDPVRVNGQSIAVIAKVVDCESENNYCDTQSNDLTGGADGKGDKTYADVDRAAGQLKVKGLAIPSDASTEYTYELTETKAPQGYVLSRAKYQFTVGYALPDAAVGVCKQPITGTTGACTPVSGNKIINVRAVAALPLTGGTARDWLLIGGLLIAGAGLLTVLMKEYRKRNGIVA</sequence>
<dbReference type="InterPro" id="IPR011050">
    <property type="entry name" value="Pectin_lyase_fold/virulence"/>
</dbReference>
<proteinExistence type="predicted"/>
<dbReference type="SUPFAM" id="SSF51126">
    <property type="entry name" value="Pectin lyase-like"/>
    <property type="match status" value="1"/>
</dbReference>
<keyword evidence="9" id="KW-0812">Transmembrane</keyword>
<dbReference type="EMBL" id="JAFEJU010000001">
    <property type="protein sequence ID" value="MBT1174217.1"/>
    <property type="molecule type" value="Genomic_DNA"/>
</dbReference>
<dbReference type="InterPro" id="IPR012332">
    <property type="entry name" value="Autotransporter_pectin_lyase_C"/>
</dbReference>
<evidence type="ECO:0000256" key="9">
    <source>
        <dbReference type="SAM" id="Phobius"/>
    </source>
</evidence>
<feature type="transmembrane region" description="Helical" evidence="9">
    <location>
        <begin position="1258"/>
        <end position="1276"/>
    </location>
</feature>
<keyword evidence="9" id="KW-1133">Transmembrane helix</keyword>
<protein>
    <recommendedName>
        <fullName evidence="11">SpaA-like prealbumin fold domain-containing protein</fullName>
    </recommendedName>
</protein>
<keyword evidence="13" id="KW-1185">Reference proteome</keyword>
<evidence type="ECO:0000259" key="11">
    <source>
        <dbReference type="Pfam" id="PF17802"/>
    </source>
</evidence>
<dbReference type="NCBIfam" id="TIGR01376">
    <property type="entry name" value="POMP_repeat"/>
    <property type="match status" value="2"/>
</dbReference>
<accession>A0ABS5UT66</accession>
<dbReference type="InterPro" id="IPR013783">
    <property type="entry name" value="Ig-like_fold"/>
</dbReference>
<comment type="subcellular location">
    <subcellularLocation>
        <location evidence="1">Cell envelope</location>
    </subcellularLocation>
    <subcellularLocation>
        <location evidence="2">Cell outer membrane</location>
    </subcellularLocation>
    <subcellularLocation>
        <location evidence="3">Secreted</location>
    </subcellularLocation>
</comment>
<evidence type="ECO:0000256" key="3">
    <source>
        <dbReference type="ARBA" id="ARBA00004613"/>
    </source>
</evidence>
<feature type="compositionally biased region" description="Low complexity" evidence="8">
    <location>
        <begin position="40"/>
        <end position="108"/>
    </location>
</feature>
<dbReference type="InterPro" id="IPR041033">
    <property type="entry name" value="SpaA_PFL_dom_1"/>
</dbReference>
<evidence type="ECO:0000256" key="10">
    <source>
        <dbReference type="SAM" id="SignalP"/>
    </source>
</evidence>
<evidence type="ECO:0000256" key="5">
    <source>
        <dbReference type="ARBA" id="ARBA00022729"/>
    </source>
</evidence>
<feature type="domain" description="SpaA-like prealbumin fold" evidence="11">
    <location>
        <begin position="1086"/>
        <end position="1208"/>
    </location>
</feature>
<evidence type="ECO:0000256" key="1">
    <source>
        <dbReference type="ARBA" id="ARBA00004196"/>
    </source>
</evidence>
<feature type="chain" id="PRO_5045128982" description="SpaA-like prealbumin fold domain-containing protein" evidence="10">
    <location>
        <begin position="38"/>
        <end position="1287"/>
    </location>
</feature>
<feature type="domain" description="SpaA-like prealbumin fold" evidence="11">
    <location>
        <begin position="876"/>
        <end position="922"/>
    </location>
</feature>
<evidence type="ECO:0000256" key="6">
    <source>
        <dbReference type="ARBA" id="ARBA00023136"/>
    </source>
</evidence>
<evidence type="ECO:0000256" key="4">
    <source>
        <dbReference type="ARBA" id="ARBA00022525"/>
    </source>
</evidence>
<keyword evidence="5 10" id="KW-0732">Signal</keyword>
<dbReference type="Proteomes" id="UP000711736">
    <property type="component" value="Unassembled WGS sequence"/>
</dbReference>
<dbReference type="Gene3D" id="2.60.40.10">
    <property type="entry name" value="Immunoglobulins"/>
    <property type="match status" value="3"/>
</dbReference>
<dbReference type="Pfam" id="PF17802">
    <property type="entry name" value="SpaA"/>
    <property type="match status" value="2"/>
</dbReference>
<evidence type="ECO:0000256" key="7">
    <source>
        <dbReference type="ARBA" id="ARBA00023237"/>
    </source>
</evidence>
<comment type="caution">
    <text evidence="12">The sequence shown here is derived from an EMBL/GenBank/DDBJ whole genome shotgun (WGS) entry which is preliminary data.</text>
</comment>
<keyword evidence="4" id="KW-0964">Secreted</keyword>
<keyword evidence="6 9" id="KW-0472">Membrane</keyword>
<gene>
    <name evidence="12" type="ORF">JS530_01595</name>
</gene>
<reference evidence="12 13" key="1">
    <citation type="journal article" date="2021" name="Environ. Microbiol.">
        <title>Genetic insights into the dark matter of the mammalian gut microbiota through targeted genome reconstruction.</title>
        <authorList>
            <person name="Lugli G.A."/>
            <person name="Alessandri G."/>
            <person name="Milani C."/>
            <person name="Viappiani A."/>
            <person name="Fontana F."/>
            <person name="Tarracchini C."/>
            <person name="Mancabelli L."/>
            <person name="Argentini C."/>
            <person name="Ruiz L."/>
            <person name="Margolles A."/>
            <person name="van Sinderen D."/>
            <person name="Turroni F."/>
            <person name="Ventura M."/>
        </authorList>
    </citation>
    <scope>NUCLEOTIDE SEQUENCE [LARGE SCALE GENOMIC DNA]</scope>
    <source>
        <strain evidence="12 13">LC6</strain>
    </source>
</reference>
<dbReference type="RefSeq" id="WP_214375468.1">
    <property type="nucleotide sequence ID" value="NZ_JAFEJU010000001.1"/>
</dbReference>
<evidence type="ECO:0000256" key="2">
    <source>
        <dbReference type="ARBA" id="ARBA00004442"/>
    </source>
</evidence>
<feature type="region of interest" description="Disordered" evidence="8">
    <location>
        <begin position="39"/>
        <end position="108"/>
    </location>
</feature>
<organism evidence="12 13">
    <name type="scientific">Bifidobacterium colobi</name>
    <dbReference type="NCBI Taxonomy" id="2809026"/>
    <lineage>
        <taxon>Bacteria</taxon>
        <taxon>Bacillati</taxon>
        <taxon>Actinomycetota</taxon>
        <taxon>Actinomycetes</taxon>
        <taxon>Bifidobacteriales</taxon>
        <taxon>Bifidobacteriaceae</taxon>
        <taxon>Bifidobacterium</taxon>
    </lineage>
</organism>
<evidence type="ECO:0000313" key="13">
    <source>
        <dbReference type="Proteomes" id="UP000711736"/>
    </source>
</evidence>
<evidence type="ECO:0000313" key="12">
    <source>
        <dbReference type="EMBL" id="MBT1174217.1"/>
    </source>
</evidence>
<dbReference type="InterPro" id="IPR003368">
    <property type="entry name" value="POMP_repeat"/>
</dbReference>
<dbReference type="Gene3D" id="2.160.20.20">
    <property type="match status" value="1"/>
</dbReference>
<name>A0ABS5UT66_9BIFI</name>
<evidence type="ECO:0000256" key="8">
    <source>
        <dbReference type="SAM" id="MobiDB-lite"/>
    </source>
</evidence>